<feature type="region of interest" description="Disordered" evidence="2">
    <location>
        <begin position="1"/>
        <end position="102"/>
    </location>
</feature>
<feature type="region of interest" description="Disordered" evidence="2">
    <location>
        <begin position="229"/>
        <end position="249"/>
    </location>
</feature>
<sequence length="276" mass="30570">MRRLTKEMTIHSPQPVRRHRDGAPVARQRLRTIDGNRDLDPTRAVTTSSSTLANASTTPSWESELESVDADAFASDTSRETRFMDAGTRARSSSDDDEGYGAHTATAREVRRLESKCARLEATVSTLRDALEARSRSEEKRHMTSTSGDNVVHDALVSEIVALRQRVTRANVERERLIEMSNDLRAALKRNTTTTTVGPSSSPIHAKSPTKTTSAIPLVEATPAVRPIDSRVKMLSSSSSERETQSQKVKLKRAIRRAKELRSAAPGLVVRNWNRT</sequence>
<dbReference type="EMBL" id="CP000582">
    <property type="protein sequence ID" value="ABO94576.1"/>
    <property type="molecule type" value="Genomic_DNA"/>
</dbReference>
<dbReference type="GeneID" id="5000480"/>
<protein>
    <submittedName>
        <fullName evidence="3">Uncharacterized protein</fullName>
    </submittedName>
</protein>
<dbReference type="KEGG" id="olu:OSTLU_14394"/>
<reference evidence="3 4" key="1">
    <citation type="journal article" date="2007" name="Proc. Natl. Acad. Sci. U.S.A.">
        <title>The tiny eukaryote Ostreococcus provides genomic insights into the paradox of plankton speciation.</title>
        <authorList>
            <person name="Palenik B."/>
            <person name="Grimwood J."/>
            <person name="Aerts A."/>
            <person name="Rouze P."/>
            <person name="Salamov A."/>
            <person name="Putnam N."/>
            <person name="Dupont C."/>
            <person name="Jorgensen R."/>
            <person name="Derelle E."/>
            <person name="Rombauts S."/>
            <person name="Zhou K."/>
            <person name="Otillar R."/>
            <person name="Merchant S.S."/>
            <person name="Podell S."/>
            <person name="Gaasterland T."/>
            <person name="Napoli C."/>
            <person name="Gendler K."/>
            <person name="Manuell A."/>
            <person name="Tai V."/>
            <person name="Vallon O."/>
            <person name="Piganeau G."/>
            <person name="Jancek S."/>
            <person name="Heijde M."/>
            <person name="Jabbari K."/>
            <person name="Bowler C."/>
            <person name="Lohr M."/>
            <person name="Robbens S."/>
            <person name="Werner G."/>
            <person name="Dubchak I."/>
            <person name="Pazour G.J."/>
            <person name="Ren Q."/>
            <person name="Paulsen I."/>
            <person name="Delwiche C."/>
            <person name="Schmutz J."/>
            <person name="Rokhsar D."/>
            <person name="Van de Peer Y."/>
            <person name="Moreau H."/>
            <person name="Grigoriev I.V."/>
        </authorList>
    </citation>
    <scope>NUCLEOTIDE SEQUENCE [LARGE SCALE GENOMIC DNA]</scope>
    <source>
        <strain evidence="3 4">CCE9901</strain>
    </source>
</reference>
<feature type="coiled-coil region" evidence="1">
    <location>
        <begin position="103"/>
        <end position="130"/>
    </location>
</feature>
<proteinExistence type="predicted"/>
<evidence type="ECO:0000256" key="1">
    <source>
        <dbReference type="SAM" id="Coils"/>
    </source>
</evidence>
<feature type="region of interest" description="Disordered" evidence="2">
    <location>
        <begin position="192"/>
        <end position="214"/>
    </location>
</feature>
<dbReference type="RefSeq" id="XP_001416283.1">
    <property type="nucleotide sequence ID" value="XM_001416246.1"/>
</dbReference>
<keyword evidence="1" id="KW-0175">Coiled coil</keyword>
<name>A4RSA5_OSTLU</name>
<dbReference type="Proteomes" id="UP000001568">
    <property type="component" value="Chromosome 2"/>
</dbReference>
<feature type="compositionally biased region" description="Low complexity" evidence="2">
    <location>
        <begin position="44"/>
        <end position="60"/>
    </location>
</feature>
<dbReference type="Gramene" id="ABO94576">
    <property type="protein sequence ID" value="ABO94576"/>
    <property type="gene ID" value="OSTLU_14394"/>
</dbReference>
<organism evidence="3 4">
    <name type="scientific">Ostreococcus lucimarinus (strain CCE9901)</name>
    <dbReference type="NCBI Taxonomy" id="436017"/>
    <lineage>
        <taxon>Eukaryota</taxon>
        <taxon>Viridiplantae</taxon>
        <taxon>Chlorophyta</taxon>
        <taxon>Mamiellophyceae</taxon>
        <taxon>Mamiellales</taxon>
        <taxon>Bathycoccaceae</taxon>
        <taxon>Ostreococcus</taxon>
    </lineage>
</organism>
<gene>
    <name evidence="3" type="ORF">OSTLU_14394</name>
</gene>
<evidence type="ECO:0000313" key="4">
    <source>
        <dbReference type="Proteomes" id="UP000001568"/>
    </source>
</evidence>
<accession>A4RSA5</accession>
<feature type="compositionally biased region" description="Basic and acidic residues" evidence="2">
    <location>
        <begin position="31"/>
        <end position="41"/>
    </location>
</feature>
<keyword evidence="4" id="KW-1185">Reference proteome</keyword>
<evidence type="ECO:0000256" key="2">
    <source>
        <dbReference type="SAM" id="MobiDB-lite"/>
    </source>
</evidence>
<dbReference type="AlphaFoldDB" id="A4RSA5"/>
<feature type="compositionally biased region" description="Polar residues" evidence="2">
    <location>
        <begin position="197"/>
        <end position="214"/>
    </location>
</feature>
<dbReference type="HOGENOM" id="CLU_1009687_0_0_1"/>
<evidence type="ECO:0000313" key="3">
    <source>
        <dbReference type="EMBL" id="ABO94576.1"/>
    </source>
</evidence>